<dbReference type="GO" id="GO:0006367">
    <property type="term" value="P:transcription initiation at RNA polymerase II promoter"/>
    <property type="evidence" value="ECO:0007669"/>
    <property type="project" value="InterPro"/>
</dbReference>
<evidence type="ECO:0000256" key="1">
    <source>
        <dbReference type="ARBA" id="ARBA00004123"/>
    </source>
</evidence>
<dbReference type="GO" id="GO:0003677">
    <property type="term" value="F:DNA binding"/>
    <property type="evidence" value="ECO:0007669"/>
    <property type="project" value="UniProtKB-KW"/>
</dbReference>
<feature type="compositionally biased region" description="Basic and acidic residues" evidence="7">
    <location>
        <begin position="377"/>
        <end position="396"/>
    </location>
</feature>
<dbReference type="Proteomes" id="UP000827549">
    <property type="component" value="Chromosome 7"/>
</dbReference>
<keyword evidence="6" id="KW-0539">Nucleus</keyword>
<dbReference type="SUPFAM" id="SSF50916">
    <property type="entry name" value="Rap30/74 interaction domains"/>
    <property type="match status" value="1"/>
</dbReference>
<dbReference type="RefSeq" id="XP_062631723.1">
    <property type="nucleotide sequence ID" value="XM_062775739.1"/>
</dbReference>
<feature type="compositionally biased region" description="Low complexity" evidence="7">
    <location>
        <begin position="473"/>
        <end position="489"/>
    </location>
</feature>
<name>A0AAF0YHG6_9TREE</name>
<dbReference type="GeneID" id="87812356"/>
<evidence type="ECO:0000256" key="7">
    <source>
        <dbReference type="SAM" id="MobiDB-lite"/>
    </source>
</evidence>
<dbReference type="GO" id="GO:0032968">
    <property type="term" value="P:positive regulation of transcription elongation by RNA polymerase II"/>
    <property type="evidence" value="ECO:0007669"/>
    <property type="project" value="InterPro"/>
</dbReference>
<feature type="compositionally biased region" description="Low complexity" evidence="7">
    <location>
        <begin position="24"/>
        <end position="34"/>
    </location>
</feature>
<feature type="compositionally biased region" description="Basic residues" evidence="7">
    <location>
        <begin position="429"/>
        <end position="438"/>
    </location>
</feature>
<feature type="region of interest" description="Disordered" evidence="7">
    <location>
        <begin position="1"/>
        <end position="58"/>
    </location>
</feature>
<reference evidence="8" key="1">
    <citation type="submission" date="2023-10" db="EMBL/GenBank/DDBJ databases">
        <authorList>
            <person name="Noh H."/>
        </authorList>
    </citation>
    <scope>NUCLEOTIDE SEQUENCE</scope>
    <source>
        <strain evidence="8">DUCC4014</strain>
    </source>
</reference>
<feature type="compositionally biased region" description="Polar residues" evidence="7">
    <location>
        <begin position="563"/>
        <end position="581"/>
    </location>
</feature>
<dbReference type="PANTHER" id="PTHR13011:SF0">
    <property type="entry name" value="GENERAL TRANSCRIPTION FACTOR IIF SUBUNIT 1"/>
    <property type="match status" value="1"/>
</dbReference>
<evidence type="ECO:0000256" key="2">
    <source>
        <dbReference type="ARBA" id="ARBA00005249"/>
    </source>
</evidence>
<proteinExistence type="inferred from homology"/>
<dbReference type="InterPro" id="IPR008851">
    <property type="entry name" value="TFIIF-alpha"/>
</dbReference>
<evidence type="ECO:0000313" key="9">
    <source>
        <dbReference type="Proteomes" id="UP000827549"/>
    </source>
</evidence>
<feature type="compositionally biased region" description="Basic and acidic residues" evidence="7">
    <location>
        <begin position="419"/>
        <end position="428"/>
    </location>
</feature>
<evidence type="ECO:0000256" key="3">
    <source>
        <dbReference type="ARBA" id="ARBA00023015"/>
    </source>
</evidence>
<gene>
    <name evidence="8" type="primary">TFG1</name>
    <name evidence="8" type="ORF">LOC62_07G009193</name>
</gene>
<dbReference type="AlphaFoldDB" id="A0AAF0YHG6"/>
<feature type="compositionally biased region" description="Basic and acidic residues" evidence="7">
    <location>
        <begin position="459"/>
        <end position="471"/>
    </location>
</feature>
<keyword evidence="4" id="KW-0238">DNA-binding</keyword>
<comment type="subcellular location">
    <subcellularLocation>
        <location evidence="1">Nucleus</location>
    </subcellularLocation>
</comment>
<dbReference type="GO" id="GO:0005674">
    <property type="term" value="C:transcription factor TFIIF complex"/>
    <property type="evidence" value="ECO:0007669"/>
    <property type="project" value="TreeGrafter"/>
</dbReference>
<evidence type="ECO:0000256" key="6">
    <source>
        <dbReference type="ARBA" id="ARBA00023242"/>
    </source>
</evidence>
<feature type="compositionally biased region" description="Low complexity" evidence="7">
    <location>
        <begin position="540"/>
        <end position="558"/>
    </location>
</feature>
<feature type="compositionally biased region" description="Low complexity" evidence="7">
    <location>
        <begin position="616"/>
        <end position="626"/>
    </location>
</feature>
<feature type="compositionally biased region" description="Low complexity" evidence="7">
    <location>
        <begin position="588"/>
        <end position="597"/>
    </location>
</feature>
<evidence type="ECO:0000313" key="8">
    <source>
        <dbReference type="EMBL" id="WOO85697.1"/>
    </source>
</evidence>
<feature type="region of interest" description="Disordered" evidence="7">
    <location>
        <begin position="350"/>
        <end position="669"/>
    </location>
</feature>
<dbReference type="GO" id="GO:0001096">
    <property type="term" value="F:TFIIF-class transcription factor complex binding"/>
    <property type="evidence" value="ECO:0007669"/>
    <property type="project" value="TreeGrafter"/>
</dbReference>
<keyword evidence="3" id="KW-0805">Transcription regulation</keyword>
<protein>
    <submittedName>
        <fullName evidence="8">Transcription initiation factor IIF subunit alpha</fullName>
    </submittedName>
</protein>
<feature type="compositionally biased region" description="Pro residues" evidence="7">
    <location>
        <begin position="35"/>
        <end position="53"/>
    </location>
</feature>
<dbReference type="InterPro" id="IPR011039">
    <property type="entry name" value="TFIIF_interaction"/>
</dbReference>
<keyword evidence="5" id="KW-0804">Transcription</keyword>
<evidence type="ECO:0000256" key="4">
    <source>
        <dbReference type="ARBA" id="ARBA00023125"/>
    </source>
</evidence>
<organism evidence="8 9">
    <name type="scientific">Vanrija pseudolonga</name>
    <dbReference type="NCBI Taxonomy" id="143232"/>
    <lineage>
        <taxon>Eukaryota</taxon>
        <taxon>Fungi</taxon>
        <taxon>Dikarya</taxon>
        <taxon>Basidiomycota</taxon>
        <taxon>Agaricomycotina</taxon>
        <taxon>Tremellomycetes</taxon>
        <taxon>Trichosporonales</taxon>
        <taxon>Trichosporonaceae</taxon>
        <taxon>Vanrija</taxon>
    </lineage>
</organism>
<feature type="compositionally biased region" description="Acidic residues" evidence="7">
    <location>
        <begin position="353"/>
        <end position="372"/>
    </location>
</feature>
<dbReference type="PANTHER" id="PTHR13011">
    <property type="entry name" value="TFIIF-ALPHA"/>
    <property type="match status" value="1"/>
</dbReference>
<keyword evidence="9" id="KW-1185">Reference proteome</keyword>
<evidence type="ECO:0000256" key="5">
    <source>
        <dbReference type="ARBA" id="ARBA00023163"/>
    </source>
</evidence>
<dbReference type="EMBL" id="CP086720">
    <property type="protein sequence ID" value="WOO85697.1"/>
    <property type="molecule type" value="Genomic_DNA"/>
</dbReference>
<sequence length="740" mass="80895">MVDPAFFLKKKTRPGASRTPKPPAGSATAAGPSAPRRPPPPRPGAPPGRPAGPPKTDAVKAEVKDEANPNITAIPIYSAEPGSGLRYNFMRLNSTRDVDPSKIPAPILMNRKQPGPKQPPQFATDAEGKIIGRYVYDDQGKPVLDEDGKPVVEKRNEMDMSLVGTAPGQSGKRRGKRNIKEVFHQDVEVIKLRREEAHPWVLEAKNPSGDKPALPEHWVGRMRDGLTLPTVLLVNDGQNANFTMVPLGREYQFEPERPFKIMDADQANKYYEMQTKYKIHDRWGQRQEGAGPSGSPAPVKAEDMRRLEDRAQRLEWNIMSNKGTIPRAPVKRERFDDDYVRERRNIGRGLEGTADEELDFDVNEEFQDDEDSNTFYHNKEEDEEKKLQEERQKQEYRWANANVGDRPQIDGDDDDDDLFGDKLTSEGKRLRKMMRKRAHGEDEDLYESTDESDDDSDSEAEKEKEKDKDKAPGSAERPSRAGSRAGSRAPGERERSSGSPSRRLQPPTPDRAGSVPSGSGAAYLAKRAASRGASPRRSRAGSPLARGSSPEGGRSGSPLPNGRANSPGVSSSLARSGSPAPSQAAREGTPGAAGAPKPKSKSAKRKATSESPLRDTPTSTPGSSAPSKRKSAEDSASPGAPGTDGAGSSAPKKKKNRGGSSTPVPEVVPFPGMIEADKVLKWLLSQKDLSNIPMPSAIAAFTKQIQINTEENKKLFLRYIRQYTENGGQGALRVKSQYLP</sequence>
<accession>A0AAF0YHG6</accession>
<feature type="compositionally biased region" description="Acidic residues" evidence="7">
    <location>
        <begin position="441"/>
        <end position="458"/>
    </location>
</feature>
<dbReference type="GO" id="GO:0016251">
    <property type="term" value="F:RNA polymerase II general transcription initiation factor activity"/>
    <property type="evidence" value="ECO:0007669"/>
    <property type="project" value="TreeGrafter"/>
</dbReference>
<comment type="similarity">
    <text evidence="2">Belongs to the TFIIF alpha subunit family.</text>
</comment>